<evidence type="ECO:0000256" key="6">
    <source>
        <dbReference type="ARBA" id="ARBA00022967"/>
    </source>
</evidence>
<comment type="function">
    <text evidence="8">ATP-binding (A) component of a common energy-coupling factor (ECF) ABC-transporter complex.</text>
</comment>
<name>A0A1I6T4S8_9BACL</name>
<evidence type="ECO:0000259" key="9">
    <source>
        <dbReference type="PROSITE" id="PS50893"/>
    </source>
</evidence>
<keyword evidence="3 8" id="KW-1003">Cell membrane</keyword>
<keyword evidence="6" id="KW-1278">Translocase</keyword>
<dbReference type="FunFam" id="3.40.50.300:FF:000224">
    <property type="entry name" value="Energy-coupling factor transporter ATP-binding protein EcfA"/>
    <property type="match status" value="1"/>
</dbReference>
<evidence type="ECO:0000313" key="10">
    <source>
        <dbReference type="EMBL" id="SFS84259.1"/>
    </source>
</evidence>
<keyword evidence="4 8" id="KW-0547">Nucleotide-binding</keyword>
<reference evidence="11" key="1">
    <citation type="submission" date="2016-10" db="EMBL/GenBank/DDBJ databases">
        <authorList>
            <person name="Varghese N."/>
            <person name="Submissions S."/>
        </authorList>
    </citation>
    <scope>NUCLEOTIDE SEQUENCE [LARGE SCALE GENOMIC DNA]</scope>
    <source>
        <strain evidence="11">DSM 45789</strain>
    </source>
</reference>
<dbReference type="PROSITE" id="PS50893">
    <property type="entry name" value="ABC_TRANSPORTER_2"/>
    <property type="match status" value="1"/>
</dbReference>
<dbReference type="AlphaFoldDB" id="A0A1I6T4S8"/>
<dbReference type="GO" id="GO:0043190">
    <property type="term" value="C:ATP-binding cassette (ABC) transporter complex"/>
    <property type="evidence" value="ECO:0007669"/>
    <property type="project" value="TreeGrafter"/>
</dbReference>
<dbReference type="OrthoDB" id="9784332at2"/>
<organism evidence="10 11">
    <name type="scientific">Marininema halotolerans</name>
    <dbReference type="NCBI Taxonomy" id="1155944"/>
    <lineage>
        <taxon>Bacteria</taxon>
        <taxon>Bacillati</taxon>
        <taxon>Bacillota</taxon>
        <taxon>Bacilli</taxon>
        <taxon>Bacillales</taxon>
        <taxon>Thermoactinomycetaceae</taxon>
        <taxon>Marininema</taxon>
    </lineage>
</organism>
<dbReference type="InterPro" id="IPR050095">
    <property type="entry name" value="ECF_ABC_transporter_ATP-bd"/>
</dbReference>
<dbReference type="PANTHER" id="PTHR43553:SF27">
    <property type="entry name" value="ENERGY-COUPLING FACTOR TRANSPORTER ATP-BINDING PROTEIN ECFA2"/>
    <property type="match status" value="1"/>
</dbReference>
<dbReference type="InterPro" id="IPR027417">
    <property type="entry name" value="P-loop_NTPase"/>
</dbReference>
<dbReference type="NCBIfam" id="TIGR04521">
    <property type="entry name" value="ECF_ATPase_2"/>
    <property type="match status" value="1"/>
</dbReference>
<comment type="subcellular location">
    <subcellularLocation>
        <location evidence="1 8">Cell membrane</location>
        <topology evidence="1 8">Peripheral membrane protein</topology>
    </subcellularLocation>
</comment>
<evidence type="ECO:0000256" key="2">
    <source>
        <dbReference type="ARBA" id="ARBA00022448"/>
    </source>
</evidence>
<dbReference type="PROSITE" id="PS00211">
    <property type="entry name" value="ABC_TRANSPORTER_1"/>
    <property type="match status" value="1"/>
</dbReference>
<dbReference type="InterPro" id="IPR015856">
    <property type="entry name" value="ABC_transpr_CbiO/EcfA_su"/>
</dbReference>
<evidence type="ECO:0000256" key="8">
    <source>
        <dbReference type="RuleBase" id="RU365104"/>
    </source>
</evidence>
<dbReference type="InterPro" id="IPR003593">
    <property type="entry name" value="AAA+_ATPase"/>
</dbReference>
<evidence type="ECO:0000256" key="5">
    <source>
        <dbReference type="ARBA" id="ARBA00022840"/>
    </source>
</evidence>
<feature type="domain" description="ABC transporter" evidence="9">
    <location>
        <begin position="3"/>
        <end position="244"/>
    </location>
</feature>
<keyword evidence="2 8" id="KW-0813">Transport</keyword>
<dbReference type="InterPro" id="IPR017871">
    <property type="entry name" value="ABC_transporter-like_CS"/>
</dbReference>
<evidence type="ECO:0000256" key="3">
    <source>
        <dbReference type="ARBA" id="ARBA00022475"/>
    </source>
</evidence>
<dbReference type="CDD" id="cd03225">
    <property type="entry name" value="ABC_cobalt_CbiO_domain1"/>
    <property type="match status" value="1"/>
</dbReference>
<keyword evidence="11" id="KW-1185">Reference proteome</keyword>
<accession>A0A1I6T4S8</accession>
<dbReference type="GO" id="GO:0005524">
    <property type="term" value="F:ATP binding"/>
    <property type="evidence" value="ECO:0007669"/>
    <property type="project" value="UniProtKB-UniRule"/>
</dbReference>
<evidence type="ECO:0000313" key="11">
    <source>
        <dbReference type="Proteomes" id="UP000198660"/>
    </source>
</evidence>
<comment type="subunit">
    <text evidence="8">Forms a stable energy-coupling factor (ECF) transporter complex composed of 2 membrane-embedded substrate-binding proteins (S component), 2 ATP-binding proteins (A component) and 2 transmembrane proteins (T component).</text>
</comment>
<dbReference type="RefSeq" id="WP_091837764.1">
    <property type="nucleotide sequence ID" value="NZ_FPAA01000009.1"/>
</dbReference>
<comment type="similarity">
    <text evidence="8">Belongs to the ABC transporter superfamily. Energy-coupling factor EcfA family.</text>
</comment>
<dbReference type="InterPro" id="IPR030946">
    <property type="entry name" value="EcfA2"/>
</dbReference>
<gene>
    <name evidence="10" type="ORF">SAMN05444972_10915</name>
</gene>
<dbReference type="GO" id="GO:0015087">
    <property type="term" value="F:cobalt ion transmembrane transporter activity"/>
    <property type="evidence" value="ECO:0007669"/>
    <property type="project" value="UniProtKB-ARBA"/>
</dbReference>
<keyword evidence="7 8" id="KW-0472">Membrane</keyword>
<dbReference type="InterPro" id="IPR003439">
    <property type="entry name" value="ABC_transporter-like_ATP-bd"/>
</dbReference>
<dbReference type="SMART" id="SM00382">
    <property type="entry name" value="AAA"/>
    <property type="match status" value="1"/>
</dbReference>
<evidence type="ECO:0000256" key="1">
    <source>
        <dbReference type="ARBA" id="ARBA00004202"/>
    </source>
</evidence>
<sequence>MGIVVQGLSHVYMAGTPFEKKALSDVDLKVETGSFVAILGATGSGKSTLIQHIAGLLRPTTGSVRVFDTVVDGTTKKLAPLRRHVGVAFQYPEHQLFEETVAKDIAYGPSNQGIDGEALTTRVRQSMEWAGLPETLADRSPFQLSGGQMRRVAIAGVLAMEPRVLILDEPTAGLDPRGQRELLEQINALHHERGMTVLLVSHSMAEAARYADKIHVMHKGRRVLSGTPGEVFSQREALEQWGLEPPPAAALCHSLRERMGPSVPEDLLTVEALAEYLSDRWQGRKSP</sequence>
<dbReference type="Proteomes" id="UP000198660">
    <property type="component" value="Unassembled WGS sequence"/>
</dbReference>
<dbReference type="PANTHER" id="PTHR43553">
    <property type="entry name" value="HEAVY METAL TRANSPORTER"/>
    <property type="match status" value="1"/>
</dbReference>
<dbReference type="SUPFAM" id="SSF52540">
    <property type="entry name" value="P-loop containing nucleoside triphosphate hydrolases"/>
    <property type="match status" value="1"/>
</dbReference>
<dbReference type="Pfam" id="PF00005">
    <property type="entry name" value="ABC_tran"/>
    <property type="match status" value="1"/>
</dbReference>
<evidence type="ECO:0000256" key="7">
    <source>
        <dbReference type="ARBA" id="ARBA00023136"/>
    </source>
</evidence>
<protein>
    <recommendedName>
        <fullName evidence="8">Energy-coupling factor transporter ATP-binding protein EcfA2</fullName>
        <ecNumber evidence="8">7.-.-.-</ecNumber>
    </recommendedName>
</protein>
<dbReference type="EC" id="7.-.-.-" evidence="8"/>
<dbReference type="EMBL" id="FPAA01000009">
    <property type="protein sequence ID" value="SFS84259.1"/>
    <property type="molecule type" value="Genomic_DNA"/>
</dbReference>
<dbReference type="GO" id="GO:0016887">
    <property type="term" value="F:ATP hydrolysis activity"/>
    <property type="evidence" value="ECO:0007669"/>
    <property type="project" value="InterPro"/>
</dbReference>
<dbReference type="Gene3D" id="3.40.50.300">
    <property type="entry name" value="P-loop containing nucleotide triphosphate hydrolases"/>
    <property type="match status" value="1"/>
</dbReference>
<dbReference type="GO" id="GO:0042626">
    <property type="term" value="F:ATPase-coupled transmembrane transporter activity"/>
    <property type="evidence" value="ECO:0007669"/>
    <property type="project" value="TreeGrafter"/>
</dbReference>
<evidence type="ECO:0000256" key="4">
    <source>
        <dbReference type="ARBA" id="ARBA00022741"/>
    </source>
</evidence>
<proteinExistence type="inferred from homology"/>
<keyword evidence="5 8" id="KW-0067">ATP-binding</keyword>